<dbReference type="Proteomes" id="UP001152747">
    <property type="component" value="Unassembled WGS sequence"/>
</dbReference>
<sequence length="215" mass="24849">MRIISSSFKEYIDEFPVSSAGKSEVSDARITNDNLSVRVQYDNIGDYDSNDFYETELPNNGIALKYFKTSTFIYEKSTVVNTSKNFKQFFSQIKTFIFKSDNFDILCEYISIMPKLNNLVIEKKISENQVIKVLSSIKINKQTSFSLSFDNASLTRDIIDMFLNVVDSVEEHDLYVYPGMCGSSDPITNDAQQYYVDLRLKQNKLPQYLKVYYSN</sequence>
<proteinExistence type="predicted"/>
<dbReference type="EMBL" id="CANHGI010000006">
    <property type="protein sequence ID" value="CAI5455977.1"/>
    <property type="molecule type" value="Genomic_DNA"/>
</dbReference>
<evidence type="ECO:0000313" key="2">
    <source>
        <dbReference type="Proteomes" id="UP001152747"/>
    </source>
</evidence>
<organism evidence="1 2">
    <name type="scientific">Caenorhabditis angaria</name>
    <dbReference type="NCBI Taxonomy" id="860376"/>
    <lineage>
        <taxon>Eukaryota</taxon>
        <taxon>Metazoa</taxon>
        <taxon>Ecdysozoa</taxon>
        <taxon>Nematoda</taxon>
        <taxon>Chromadorea</taxon>
        <taxon>Rhabditida</taxon>
        <taxon>Rhabditina</taxon>
        <taxon>Rhabditomorpha</taxon>
        <taxon>Rhabditoidea</taxon>
        <taxon>Rhabditidae</taxon>
        <taxon>Peloderinae</taxon>
        <taxon>Caenorhabditis</taxon>
    </lineage>
</organism>
<evidence type="ECO:0000313" key="1">
    <source>
        <dbReference type="EMBL" id="CAI5455977.1"/>
    </source>
</evidence>
<dbReference type="AlphaFoldDB" id="A0A9P1J3E9"/>
<keyword evidence="2" id="KW-1185">Reference proteome</keyword>
<gene>
    <name evidence="1" type="ORF">CAMP_LOCUS18614</name>
</gene>
<protein>
    <submittedName>
        <fullName evidence="1">Uncharacterized protein</fullName>
    </submittedName>
</protein>
<accession>A0A9P1J3E9</accession>
<comment type="caution">
    <text evidence="1">The sequence shown here is derived from an EMBL/GenBank/DDBJ whole genome shotgun (WGS) entry which is preliminary data.</text>
</comment>
<name>A0A9P1J3E9_9PELO</name>
<reference evidence="1" key="1">
    <citation type="submission" date="2022-11" db="EMBL/GenBank/DDBJ databases">
        <authorList>
            <person name="Kikuchi T."/>
        </authorList>
    </citation>
    <scope>NUCLEOTIDE SEQUENCE</scope>
    <source>
        <strain evidence="1">PS1010</strain>
    </source>
</reference>